<dbReference type="InterPro" id="IPR023610">
    <property type="entry name" value="PInositol-4/5-P-5/4-kinase"/>
</dbReference>
<proteinExistence type="predicted"/>
<dbReference type="STRING" id="698492.A0A0E9NFT2"/>
<dbReference type="Pfam" id="PF01504">
    <property type="entry name" value="PIP5K"/>
    <property type="match status" value="1"/>
</dbReference>
<dbReference type="OMA" id="GDMGYSG"/>
<reference evidence="3 4" key="3">
    <citation type="journal article" date="2015" name="Genome Announc.">
        <title>Draft Genome Sequence of the Archiascomycetous Yeast Saitoella complicata.</title>
        <authorList>
            <person name="Yamauchi K."/>
            <person name="Kondo S."/>
            <person name="Hamamoto M."/>
            <person name="Takahashi Y."/>
            <person name="Ogura Y."/>
            <person name="Hayashi T."/>
            <person name="Nishida H."/>
        </authorList>
    </citation>
    <scope>NUCLEOTIDE SEQUENCE [LARGE SCALE GENOMIC DNA]</scope>
    <source>
        <strain evidence="3 4">NRRL Y-17804</strain>
    </source>
</reference>
<dbReference type="AlphaFoldDB" id="A0A0E9NFT2"/>
<dbReference type="InterPro" id="IPR002498">
    <property type="entry name" value="PInositol-4-P-4/5-kinase_core"/>
</dbReference>
<dbReference type="PANTHER" id="PTHR23086:SF126">
    <property type="entry name" value="PIPK DOMAIN-CONTAINING PROTEIN"/>
    <property type="match status" value="1"/>
</dbReference>
<evidence type="ECO:0000259" key="2">
    <source>
        <dbReference type="SMART" id="SM00330"/>
    </source>
</evidence>
<dbReference type="InterPro" id="IPR027484">
    <property type="entry name" value="PInositol-4-P-5-kinase_N"/>
</dbReference>
<feature type="region of interest" description="Disordered" evidence="1">
    <location>
        <begin position="245"/>
        <end position="265"/>
    </location>
</feature>
<dbReference type="SMART" id="SM00330">
    <property type="entry name" value="PIPKc"/>
    <property type="match status" value="1"/>
</dbReference>
<comment type="caution">
    <text evidence="3">The sequence shown here is derived from an EMBL/GenBank/DDBJ whole genome shotgun (WGS) entry which is preliminary data.</text>
</comment>
<feature type="domain" description="PIPK" evidence="2">
    <location>
        <begin position="56"/>
        <end position="361"/>
    </location>
</feature>
<gene>
    <name evidence="3" type="ORF">G7K_2897-t1</name>
</gene>
<dbReference type="Gene3D" id="3.30.800.10">
    <property type="entry name" value="Phosphatidylinositol Phosphate Kinase II Beta"/>
    <property type="match status" value="1"/>
</dbReference>
<protein>
    <recommendedName>
        <fullName evidence="2">PIPK domain-containing protein</fullName>
    </recommendedName>
</protein>
<feature type="compositionally biased region" description="Acidic residues" evidence="1">
    <location>
        <begin position="253"/>
        <end position="265"/>
    </location>
</feature>
<reference evidence="3 4" key="1">
    <citation type="journal article" date="2011" name="J. Gen. Appl. Microbiol.">
        <title>Draft genome sequencing of the enigmatic yeast Saitoella complicata.</title>
        <authorList>
            <person name="Nishida H."/>
            <person name="Hamamoto M."/>
            <person name="Sugiyama J."/>
        </authorList>
    </citation>
    <scope>NUCLEOTIDE SEQUENCE [LARGE SCALE GENOMIC DNA]</scope>
    <source>
        <strain evidence="3 4">NRRL Y-17804</strain>
    </source>
</reference>
<dbReference type="PANTHER" id="PTHR23086">
    <property type="entry name" value="PHOSPHATIDYLINOSITOL-4-PHOSPHATE 5-KINASE"/>
    <property type="match status" value="1"/>
</dbReference>
<feature type="compositionally biased region" description="Basic and acidic residues" evidence="1">
    <location>
        <begin position="316"/>
        <end position="325"/>
    </location>
</feature>
<reference evidence="3 4" key="2">
    <citation type="journal article" date="2014" name="J. Gen. Appl. Microbiol.">
        <title>The early diverging ascomycetous budding yeast Saitoella complicata has three histone deacetylases belonging to the Clr6, Hos2, and Rpd3 lineages.</title>
        <authorList>
            <person name="Nishida H."/>
            <person name="Matsumoto T."/>
            <person name="Kondo S."/>
            <person name="Hamamoto M."/>
            <person name="Yoshikawa H."/>
        </authorList>
    </citation>
    <scope>NUCLEOTIDE SEQUENCE [LARGE SCALE GENOMIC DNA]</scope>
    <source>
        <strain evidence="3 4">NRRL Y-17804</strain>
    </source>
</reference>
<dbReference type="GO" id="GO:0005886">
    <property type="term" value="C:plasma membrane"/>
    <property type="evidence" value="ECO:0007669"/>
    <property type="project" value="TreeGrafter"/>
</dbReference>
<dbReference type="EMBL" id="BACD03000017">
    <property type="protein sequence ID" value="GAO48727.1"/>
    <property type="molecule type" value="Genomic_DNA"/>
</dbReference>
<dbReference type="GO" id="GO:0016308">
    <property type="term" value="F:1-phosphatidylinositol-4-phosphate 5-kinase activity"/>
    <property type="evidence" value="ECO:0007669"/>
    <property type="project" value="TreeGrafter"/>
</dbReference>
<feature type="region of interest" description="Disordered" evidence="1">
    <location>
        <begin position="308"/>
        <end position="327"/>
    </location>
</feature>
<keyword evidence="4" id="KW-1185">Reference proteome</keyword>
<name>A0A0E9NFT2_SAICN</name>
<dbReference type="SUPFAM" id="SSF56104">
    <property type="entry name" value="SAICAR synthase-like"/>
    <property type="match status" value="1"/>
</dbReference>
<accession>A0A0E9NFT2</accession>
<sequence length="409" mass="46543">MLETPSVSPSLTTTAISAAALAAFIHYTPLSSNAYKLQQTIKSLSAALSQPSDDGKELVQPATYRQISLNPLEWLRLYAPPLTLNAPALFREVREAWGIDEELYKACFEPSAIRQGPNGKGGGGEFLFAGPPASHKDPERRRREGKMDDTHWILKSLTREFETRFFFATFLPAYIPYAQSHPSSLLIRCSDTLYNFEVYLGHLGGLSSGNYMVMEDLISRARALSEDVEEVRDWDLKPGGYMHPEKDTIGLGSDEEKEEEEEGIEDGTVWLKEEDWKWVKETLERDTQFLADLGIVDYSLLLTRSPLPPTYSPSSSEEKDNERGRPTLISPDNKYIYHLAIIDYMISKHTWFPQLMENIAHPLNKKIQEWGRCEGKKWRYTMTEEPGAYREEFLGMVSKAVRTDAKVEE</sequence>
<dbReference type="Gene3D" id="3.30.810.10">
    <property type="entry name" value="2-Layer Sandwich"/>
    <property type="match status" value="1"/>
</dbReference>
<dbReference type="Proteomes" id="UP000033140">
    <property type="component" value="Unassembled WGS sequence"/>
</dbReference>
<dbReference type="GO" id="GO:0046854">
    <property type="term" value="P:phosphatidylinositol phosphate biosynthetic process"/>
    <property type="evidence" value="ECO:0007669"/>
    <property type="project" value="TreeGrafter"/>
</dbReference>
<dbReference type="InterPro" id="IPR027483">
    <property type="entry name" value="PInositol-4-P-4/5-kinase_C_sf"/>
</dbReference>
<evidence type="ECO:0000313" key="3">
    <source>
        <dbReference type="EMBL" id="GAO48727.1"/>
    </source>
</evidence>
<evidence type="ECO:0000256" key="1">
    <source>
        <dbReference type="SAM" id="MobiDB-lite"/>
    </source>
</evidence>
<evidence type="ECO:0000313" key="4">
    <source>
        <dbReference type="Proteomes" id="UP000033140"/>
    </source>
</evidence>
<organism evidence="3 4">
    <name type="scientific">Saitoella complicata (strain BCRC 22490 / CBS 7301 / JCM 7358 / NBRC 10748 / NRRL Y-17804)</name>
    <dbReference type="NCBI Taxonomy" id="698492"/>
    <lineage>
        <taxon>Eukaryota</taxon>
        <taxon>Fungi</taxon>
        <taxon>Dikarya</taxon>
        <taxon>Ascomycota</taxon>
        <taxon>Taphrinomycotina</taxon>
        <taxon>Taphrinomycotina incertae sedis</taxon>
        <taxon>Saitoella</taxon>
    </lineage>
</organism>